<evidence type="ECO:0000313" key="3">
    <source>
        <dbReference type="Proteomes" id="UP000553963"/>
    </source>
</evidence>
<dbReference type="Pfam" id="PF09361">
    <property type="entry name" value="Phasin_2"/>
    <property type="match status" value="1"/>
</dbReference>
<feature type="domain" description="Phasin" evidence="1">
    <location>
        <begin position="6"/>
        <end position="102"/>
    </location>
</feature>
<gene>
    <name evidence="2" type="ORF">GGR25_000113</name>
</gene>
<comment type="caution">
    <text evidence="2">The sequence shown here is derived from an EMBL/GenBank/DDBJ whole genome shotgun (WGS) entry which is preliminary data.</text>
</comment>
<sequence>MINGFESVQKASKDNLDLTMKSVDALGKGMQAMAVEAADYSKKSFESGTAALEKLMAAKSIEAAVEVQSAYVKSAYEGYVGEMTKLGAMMTEFAKDAYKPFEGMFGKFPK</sequence>
<keyword evidence="3" id="KW-1185">Reference proteome</keyword>
<proteinExistence type="predicted"/>
<name>A0A840AJ03_9HYPH</name>
<dbReference type="InterPro" id="IPR018968">
    <property type="entry name" value="Phasin"/>
</dbReference>
<accession>A0A840AJ03</accession>
<organism evidence="2 3">
    <name type="scientific">Kaistia hirudinis</name>
    <dbReference type="NCBI Taxonomy" id="1293440"/>
    <lineage>
        <taxon>Bacteria</taxon>
        <taxon>Pseudomonadati</taxon>
        <taxon>Pseudomonadota</taxon>
        <taxon>Alphaproteobacteria</taxon>
        <taxon>Hyphomicrobiales</taxon>
        <taxon>Kaistiaceae</taxon>
        <taxon>Kaistia</taxon>
    </lineage>
</organism>
<reference evidence="2 3" key="1">
    <citation type="submission" date="2020-08" db="EMBL/GenBank/DDBJ databases">
        <title>Genomic Encyclopedia of Type Strains, Phase IV (KMG-IV): sequencing the most valuable type-strain genomes for metagenomic binning, comparative biology and taxonomic classification.</title>
        <authorList>
            <person name="Goeker M."/>
        </authorList>
    </citation>
    <scope>NUCLEOTIDE SEQUENCE [LARGE SCALE GENOMIC DNA]</scope>
    <source>
        <strain evidence="2 3">DSM 25966</strain>
    </source>
</reference>
<dbReference type="AlphaFoldDB" id="A0A840AJ03"/>
<evidence type="ECO:0000313" key="2">
    <source>
        <dbReference type="EMBL" id="MBB3929094.1"/>
    </source>
</evidence>
<protein>
    <recommendedName>
        <fullName evidence="1">Phasin domain-containing protein</fullName>
    </recommendedName>
</protein>
<evidence type="ECO:0000259" key="1">
    <source>
        <dbReference type="Pfam" id="PF09361"/>
    </source>
</evidence>
<dbReference type="Proteomes" id="UP000553963">
    <property type="component" value="Unassembled WGS sequence"/>
</dbReference>
<dbReference type="EMBL" id="JACIDS010000001">
    <property type="protein sequence ID" value="MBB3929094.1"/>
    <property type="molecule type" value="Genomic_DNA"/>
</dbReference>
<dbReference type="RefSeq" id="WP_183396791.1">
    <property type="nucleotide sequence ID" value="NZ_JACIDS010000001.1"/>
</dbReference>